<accession>A0ABD4KXP1</accession>
<evidence type="ECO:0000256" key="1">
    <source>
        <dbReference type="SAM" id="MobiDB-lite"/>
    </source>
</evidence>
<dbReference type="RefSeq" id="WP_198057063.1">
    <property type="nucleotide sequence ID" value="NZ_JAEDAF010000002.1"/>
</dbReference>
<sequence length="143" mass="15039">MSYRSQHHRSRLAARFALLAMLLLVTGPLIGQLRAAGHTGHTGHTGHISHVGHTGHISHAGHTGHNSHAGHGDTQPQAAFGWHAQCGYCSLFQQVPVLMAMLPYVAPVASPAITAPVVATRRAHGGAAVFPQALTRAPPVLTR</sequence>
<gene>
    <name evidence="2" type="ORF">I7V36_03795</name>
</gene>
<dbReference type="InterPro" id="IPR021333">
    <property type="entry name" value="DUF2946"/>
</dbReference>
<dbReference type="Proteomes" id="UP000651738">
    <property type="component" value="Unassembled WGS sequence"/>
</dbReference>
<evidence type="ECO:0000313" key="2">
    <source>
        <dbReference type="EMBL" id="MBH8579210.1"/>
    </source>
</evidence>
<reference evidence="2 3" key="1">
    <citation type="submission" date="2020-12" db="EMBL/GenBank/DDBJ databases">
        <title>Draft genome sequence of Halomonas pacifica strain CARE-V15.</title>
        <authorList>
            <person name="Vignesh N."/>
            <person name="Thabitha A."/>
            <person name="Saravanan R."/>
            <person name="Manigandan V."/>
        </authorList>
    </citation>
    <scope>NUCLEOTIDE SEQUENCE [LARGE SCALE GENOMIC DNA]</scope>
    <source>
        <strain evidence="2 3">CARE-V15</strain>
    </source>
</reference>
<dbReference type="EMBL" id="JAEDAF010000002">
    <property type="protein sequence ID" value="MBH8579210.1"/>
    <property type="molecule type" value="Genomic_DNA"/>
</dbReference>
<comment type="caution">
    <text evidence="2">The sequence shown here is derived from an EMBL/GenBank/DDBJ whole genome shotgun (WGS) entry which is preliminary data.</text>
</comment>
<feature type="compositionally biased region" description="Low complexity" evidence="1">
    <location>
        <begin position="45"/>
        <end position="58"/>
    </location>
</feature>
<proteinExistence type="predicted"/>
<dbReference type="AlphaFoldDB" id="A0ABD4KXP1"/>
<organism evidence="2 3">
    <name type="scientific">Bisbaumannia pacifica</name>
    <dbReference type="NCBI Taxonomy" id="77098"/>
    <lineage>
        <taxon>Bacteria</taxon>
        <taxon>Pseudomonadati</taxon>
        <taxon>Pseudomonadota</taxon>
        <taxon>Gammaproteobacteria</taxon>
        <taxon>Oceanospirillales</taxon>
        <taxon>Halomonadaceae</taxon>
        <taxon>Bisbaumannia</taxon>
    </lineage>
</organism>
<name>A0ABD4KXP1_9GAMM</name>
<evidence type="ECO:0000313" key="3">
    <source>
        <dbReference type="Proteomes" id="UP000651738"/>
    </source>
</evidence>
<dbReference type="Pfam" id="PF11162">
    <property type="entry name" value="DUF2946"/>
    <property type="match status" value="1"/>
</dbReference>
<protein>
    <submittedName>
        <fullName evidence="2">DUF2946 domain-containing protein</fullName>
    </submittedName>
</protein>
<feature type="region of interest" description="Disordered" evidence="1">
    <location>
        <begin position="41"/>
        <end position="72"/>
    </location>
</feature>